<proteinExistence type="predicted"/>
<dbReference type="InterPro" id="IPR036597">
    <property type="entry name" value="Fido-like_dom_sf"/>
</dbReference>
<sequence length="198" mass="22868">MSDMFVEPDDATPLSPEDKRGLIPSYISTRAELNREEQRNILEAVIWAGEKQRDILSVDALKNLHKRMFGKVWEWAGQFSQVHDRPIGVQPFMIEPDLRQLVDDVKYWIDHQSYSADEIAVRFHHRLVFIHPFPNGNGRMSRQAADMLIQSLGGEKLPWGRGDLRSANETRRAYIDALRQADQHDFTALILFARSGEK</sequence>
<dbReference type="InterPro" id="IPR003812">
    <property type="entry name" value="Fido"/>
</dbReference>
<dbReference type="InterPro" id="IPR013436">
    <property type="entry name" value="Mobile_mystery_prot_B"/>
</dbReference>
<dbReference type="NCBIfam" id="TIGR02613">
    <property type="entry name" value="mob_myst_B"/>
    <property type="match status" value="1"/>
</dbReference>
<dbReference type="Gene3D" id="1.10.3290.10">
    <property type="entry name" value="Fido-like domain"/>
    <property type="match status" value="1"/>
</dbReference>
<evidence type="ECO:0000256" key="2">
    <source>
        <dbReference type="SAM" id="MobiDB-lite"/>
    </source>
</evidence>
<accession>A0A2W5MV79</accession>
<comment type="caution">
    <text evidence="4">The sequence shown here is derived from an EMBL/GenBank/DDBJ whole genome shotgun (WGS) entry which is preliminary data.</text>
</comment>
<evidence type="ECO:0000313" key="4">
    <source>
        <dbReference type="EMBL" id="PZQ45076.1"/>
    </source>
</evidence>
<protein>
    <submittedName>
        <fullName evidence="4">Mobile mystery protein B</fullName>
    </submittedName>
</protein>
<dbReference type="PANTHER" id="PTHR13504:SF39">
    <property type="entry name" value="CELL FILAMENTATION PROTEIN"/>
    <property type="match status" value="1"/>
</dbReference>
<dbReference type="Proteomes" id="UP000249417">
    <property type="component" value="Unassembled WGS sequence"/>
</dbReference>
<reference evidence="4 5" key="1">
    <citation type="submission" date="2017-08" db="EMBL/GenBank/DDBJ databases">
        <title>Infants hospitalized years apart are colonized by the same room-sourced microbial strains.</title>
        <authorList>
            <person name="Brooks B."/>
            <person name="Olm M.R."/>
            <person name="Firek B.A."/>
            <person name="Baker R."/>
            <person name="Thomas B.C."/>
            <person name="Morowitz M.J."/>
            <person name="Banfield J.F."/>
        </authorList>
    </citation>
    <scope>NUCLEOTIDE SEQUENCE [LARGE SCALE GENOMIC DNA]</scope>
    <source>
        <strain evidence="4">S2_005_002_R2_29</strain>
    </source>
</reference>
<feature type="compositionally biased region" description="Acidic residues" evidence="2">
    <location>
        <begin position="1"/>
        <end position="10"/>
    </location>
</feature>
<feature type="active site" evidence="1">
    <location>
        <position position="131"/>
    </location>
</feature>
<name>A0A2W5MV79_9BACT</name>
<feature type="domain" description="Fido" evidence="3">
    <location>
        <begin position="56"/>
        <end position="195"/>
    </location>
</feature>
<evidence type="ECO:0000259" key="3">
    <source>
        <dbReference type="PROSITE" id="PS51459"/>
    </source>
</evidence>
<dbReference type="AlphaFoldDB" id="A0A2W5MV79"/>
<evidence type="ECO:0000313" key="5">
    <source>
        <dbReference type="Proteomes" id="UP000249417"/>
    </source>
</evidence>
<evidence type="ECO:0000256" key="1">
    <source>
        <dbReference type="PIRSR" id="PIRSR640198-1"/>
    </source>
</evidence>
<gene>
    <name evidence="4" type="ORF">DI551_08515</name>
</gene>
<dbReference type="EMBL" id="QFQB01000064">
    <property type="protein sequence ID" value="PZQ45076.1"/>
    <property type="molecule type" value="Genomic_DNA"/>
</dbReference>
<feature type="region of interest" description="Disordered" evidence="2">
    <location>
        <begin position="1"/>
        <end position="20"/>
    </location>
</feature>
<dbReference type="SUPFAM" id="SSF140931">
    <property type="entry name" value="Fic-like"/>
    <property type="match status" value="1"/>
</dbReference>
<dbReference type="InterPro" id="IPR040198">
    <property type="entry name" value="Fido_containing"/>
</dbReference>
<dbReference type="PROSITE" id="PS51459">
    <property type="entry name" value="FIDO"/>
    <property type="match status" value="1"/>
</dbReference>
<dbReference type="PANTHER" id="PTHR13504">
    <property type="entry name" value="FIDO DOMAIN-CONTAINING PROTEIN DDB_G0283145"/>
    <property type="match status" value="1"/>
</dbReference>
<dbReference type="Pfam" id="PF02661">
    <property type="entry name" value="Fic"/>
    <property type="match status" value="1"/>
</dbReference>
<organism evidence="4 5">
    <name type="scientific">Micavibrio aeruginosavorus</name>
    <dbReference type="NCBI Taxonomy" id="349221"/>
    <lineage>
        <taxon>Bacteria</taxon>
        <taxon>Pseudomonadati</taxon>
        <taxon>Bdellovibrionota</taxon>
        <taxon>Bdellovibrionia</taxon>
        <taxon>Bdellovibrionales</taxon>
        <taxon>Pseudobdellovibrionaceae</taxon>
        <taxon>Micavibrio</taxon>
    </lineage>
</organism>